<evidence type="ECO:0000313" key="7">
    <source>
        <dbReference type="Proteomes" id="UP001077662"/>
    </source>
</evidence>
<dbReference type="Proteomes" id="UP001077662">
    <property type="component" value="Unassembled WGS sequence"/>
</dbReference>
<evidence type="ECO:0000256" key="1">
    <source>
        <dbReference type="ARBA" id="ARBA00022729"/>
    </source>
</evidence>
<dbReference type="InterPro" id="IPR036582">
    <property type="entry name" value="Mao_N_sf"/>
</dbReference>
<dbReference type="RefSeq" id="WP_258433455.1">
    <property type="nucleotide sequence ID" value="NZ_JANSGW010000011.1"/>
</dbReference>
<dbReference type="Pfam" id="PF02638">
    <property type="entry name" value="GHL10"/>
    <property type="match status" value="1"/>
</dbReference>
<protein>
    <submittedName>
        <fullName evidence="6">Family 10 glycosylhydrolase</fullName>
    </submittedName>
</protein>
<feature type="domain" description="Copper amine oxidase-like N-terminal" evidence="5">
    <location>
        <begin position="36"/>
        <end position="143"/>
    </location>
</feature>
<evidence type="ECO:0000256" key="2">
    <source>
        <dbReference type="SAM" id="MobiDB-lite"/>
    </source>
</evidence>
<feature type="signal peptide" evidence="3">
    <location>
        <begin position="1"/>
        <end position="26"/>
    </location>
</feature>
<organism evidence="6 7">
    <name type="scientific">Brevibacillus laterosporus</name>
    <name type="common">Bacillus laterosporus</name>
    <dbReference type="NCBI Taxonomy" id="1465"/>
    <lineage>
        <taxon>Bacteria</taxon>
        <taxon>Bacillati</taxon>
        <taxon>Bacillota</taxon>
        <taxon>Bacilli</taxon>
        <taxon>Bacillales</taxon>
        <taxon>Paenibacillaceae</taxon>
        <taxon>Brevibacillus</taxon>
    </lineage>
</organism>
<gene>
    <name evidence="6" type="ORF">O0554_09585</name>
</gene>
<dbReference type="InterPro" id="IPR012854">
    <property type="entry name" value="Cu_amine_oxidase-like_N"/>
</dbReference>
<dbReference type="Gene3D" id="3.20.20.80">
    <property type="entry name" value="Glycosidases"/>
    <property type="match status" value="1"/>
</dbReference>
<dbReference type="InterPro" id="IPR017853">
    <property type="entry name" value="GH"/>
</dbReference>
<dbReference type="PANTHER" id="PTHR43405:SF1">
    <property type="entry name" value="GLYCOSYL HYDROLASE DIGH"/>
    <property type="match status" value="1"/>
</dbReference>
<evidence type="ECO:0000313" key="6">
    <source>
        <dbReference type="EMBL" id="MCZ0807163.1"/>
    </source>
</evidence>
<evidence type="ECO:0000256" key="3">
    <source>
        <dbReference type="SAM" id="SignalP"/>
    </source>
</evidence>
<comment type="caution">
    <text evidence="6">The sequence shown here is derived from an EMBL/GenBank/DDBJ whole genome shotgun (WGS) entry which is preliminary data.</text>
</comment>
<feature type="domain" description="Glycosyl hydrolase-like 10" evidence="4">
    <location>
        <begin position="199"/>
        <end position="508"/>
    </location>
</feature>
<keyword evidence="1 3" id="KW-0732">Signal</keyword>
<proteinExistence type="predicted"/>
<dbReference type="InterPro" id="IPR003790">
    <property type="entry name" value="GHL10"/>
</dbReference>
<evidence type="ECO:0000259" key="4">
    <source>
        <dbReference type="Pfam" id="PF02638"/>
    </source>
</evidence>
<accession>A0AAP3DFM1</accession>
<dbReference type="SUPFAM" id="SSF55383">
    <property type="entry name" value="Copper amine oxidase, domain N"/>
    <property type="match status" value="1"/>
</dbReference>
<dbReference type="Pfam" id="PF07833">
    <property type="entry name" value="Cu_amine_oxidN1"/>
    <property type="match status" value="1"/>
</dbReference>
<dbReference type="AlphaFoldDB" id="A0AAP3DFM1"/>
<dbReference type="EMBL" id="JAPTNE010000011">
    <property type="protein sequence ID" value="MCZ0807163.1"/>
    <property type="molecule type" value="Genomic_DNA"/>
</dbReference>
<evidence type="ECO:0000259" key="5">
    <source>
        <dbReference type="Pfam" id="PF07833"/>
    </source>
</evidence>
<dbReference type="SUPFAM" id="SSF51445">
    <property type="entry name" value="(Trans)glycosidases"/>
    <property type="match status" value="1"/>
</dbReference>
<feature type="region of interest" description="Disordered" evidence="2">
    <location>
        <begin position="146"/>
        <end position="167"/>
    </location>
</feature>
<dbReference type="PANTHER" id="PTHR43405">
    <property type="entry name" value="GLYCOSYL HYDROLASE DIGH"/>
    <property type="match status" value="1"/>
</dbReference>
<dbReference type="Gene3D" id="3.30.457.10">
    <property type="entry name" value="Copper amine oxidase-like, N-terminal domain"/>
    <property type="match status" value="1"/>
</dbReference>
<dbReference type="InterPro" id="IPR052177">
    <property type="entry name" value="Divisome_Glycosyl_Hydrolase"/>
</dbReference>
<name>A0AAP3DFM1_BRELA</name>
<feature type="chain" id="PRO_5042914516" evidence="3">
    <location>
        <begin position="27"/>
        <end position="560"/>
    </location>
</feature>
<reference evidence="6" key="1">
    <citation type="submission" date="2022-09" db="EMBL/GenBank/DDBJ databases">
        <title>Genome analysis and characterization of larvicidal activity of Brevibacillus strains.</title>
        <authorList>
            <person name="Patrusheva E.V."/>
            <person name="Izotova A.O."/>
            <person name="Toshchakov S.V."/>
            <person name="Sineoky S.P."/>
        </authorList>
    </citation>
    <scope>NUCLEOTIDE SEQUENCE</scope>
    <source>
        <strain evidence="6">VKPM_B-13247</strain>
    </source>
</reference>
<sequence length="560" mass="62687">MKLRQLFALLLLFTLCVPMTGQSVQAQASQGISIYLDGQRINSDVPPYIIPKVNVTMVPLRVISEGLGAQADWDQSKQTVTIHKPETNISMTVKQNYATVNGARVHLDSSVVNKEGRVIVPLRFVSQELGLQVAWDQPTQTITLQSGNQATSNQGPPPDIVGPGNGLYPAYPGNDISPENINPGSTPIPGSPNATDRSLRGVWVSTVYNLDWPSTASYSNMAKQQQEYIQLLDSMQGMGLNAVFVQVRPAADALYPSALVPWSKYLTGKQGKDPGYDPLAFMIEETHKRGMEFHAWFNPFRANTDAKTDQLAANHVAKVHPEWTINANNKLYINPGIPEARQQIITEIMEVVNRYQIDGVHLDDYFYPSDGVFPDDATFKAYNYNSFATKAEWRRDNINQFVRQLGESIHSSKPQVQYGISPFGVWRNKSMDSTGSDTKAGVTAYDNMHADVRTWIKQGWIDYVMPQIYWSLSFSVAQYDKLVTWWANEVNGTNVKLYVGHSPYKLGTKEAGWQSAQEIINQLQFNTQFPQVKGDVFFSAKDLRKNPLGIADLLRSYYGK</sequence>